<comment type="caution">
    <text evidence="1">The sequence shown here is derived from an EMBL/GenBank/DDBJ whole genome shotgun (WGS) entry which is preliminary data.</text>
</comment>
<proteinExistence type="predicted"/>
<evidence type="ECO:0000313" key="1">
    <source>
        <dbReference type="EMBL" id="EQA60868.1"/>
    </source>
</evidence>
<sequence length="42" mass="5320">MRFSYSVLKIRFVKRKHRIFFFRNENHIGKEDVKFKNPKIHK</sequence>
<reference evidence="1" key="1">
    <citation type="submission" date="2013-05" db="EMBL/GenBank/DDBJ databases">
        <authorList>
            <person name="Harkins D.M."/>
            <person name="Durkin A.S."/>
            <person name="Brinkac L.M."/>
            <person name="Haft D.H."/>
            <person name="Selengut J.D."/>
            <person name="Sanka R."/>
            <person name="DePew J."/>
            <person name="Purushe J."/>
            <person name="Hartskeerl R.A."/>
            <person name="Ahmed A."/>
            <person name="van der Linden H."/>
            <person name="Goris M.G.A."/>
            <person name="Vinetz J.M."/>
            <person name="Sutton G.G."/>
            <person name="Nierman W.C."/>
            <person name="Fouts D.E."/>
        </authorList>
    </citation>
    <scope>NUCLEOTIDE SEQUENCE [LARGE SCALE GENOMIC DNA]</scope>
    <source>
        <strain evidence="1">L 60</strain>
    </source>
</reference>
<dbReference type="EMBL" id="AHMT02000053">
    <property type="protein sequence ID" value="EQA60868.1"/>
    <property type="molecule type" value="Genomic_DNA"/>
</dbReference>
<organism evidence="1 2">
    <name type="scientific">Leptospira alexanderi serovar Manhao 3 str. L 60</name>
    <dbReference type="NCBI Taxonomy" id="1049759"/>
    <lineage>
        <taxon>Bacteria</taxon>
        <taxon>Pseudomonadati</taxon>
        <taxon>Spirochaetota</taxon>
        <taxon>Spirochaetia</taxon>
        <taxon>Leptospirales</taxon>
        <taxon>Leptospiraceae</taxon>
        <taxon>Leptospira</taxon>
    </lineage>
</organism>
<name>V6IAL9_9LEPT</name>
<accession>V6IAL9</accession>
<gene>
    <name evidence="1" type="ORF">LEP1GSC062_1697</name>
</gene>
<evidence type="ECO:0000313" key="2">
    <source>
        <dbReference type="Proteomes" id="UP000018747"/>
    </source>
</evidence>
<protein>
    <submittedName>
        <fullName evidence="1">Uncharacterized protein</fullName>
    </submittedName>
</protein>
<dbReference type="AlphaFoldDB" id="V6IAL9"/>
<dbReference type="Proteomes" id="UP000018747">
    <property type="component" value="Unassembled WGS sequence"/>
</dbReference>
<keyword evidence="2" id="KW-1185">Reference proteome</keyword>